<feature type="transmembrane region" description="Helical" evidence="1">
    <location>
        <begin position="148"/>
        <end position="174"/>
    </location>
</feature>
<evidence type="ECO:0000256" key="1">
    <source>
        <dbReference type="SAM" id="Phobius"/>
    </source>
</evidence>
<accession>A0ABV5KIP1</accession>
<dbReference type="RefSeq" id="WP_377490194.1">
    <property type="nucleotide sequence ID" value="NZ_JBHMDO010000008.1"/>
</dbReference>
<evidence type="ECO:0000313" key="3">
    <source>
        <dbReference type="Proteomes" id="UP001589747"/>
    </source>
</evidence>
<feature type="transmembrane region" description="Helical" evidence="1">
    <location>
        <begin position="117"/>
        <end position="136"/>
    </location>
</feature>
<comment type="caution">
    <text evidence="2">The sequence shown here is derived from an EMBL/GenBank/DDBJ whole genome shotgun (WGS) entry which is preliminary data.</text>
</comment>
<gene>
    <name evidence="2" type="ORF">ACFFSY_03955</name>
</gene>
<feature type="transmembrane region" description="Helical" evidence="1">
    <location>
        <begin position="73"/>
        <end position="97"/>
    </location>
</feature>
<dbReference type="PIRSF" id="PIRSF037394">
    <property type="entry name" value="ABC_thiamine-permease_YkoE_prd"/>
    <property type="match status" value="1"/>
</dbReference>
<sequence>MSASPTKSKGLTLTDILVTIVIAAVFGVIYKIWGPVYDAVKPLGTNAEQLAYGMWFIAGTLAFLIIRKPGVAILAEVAAATVSALLGAEWGVATLVYGLAQGAGAELFFALNRYRSGGAWVASLAGFGAAAGSLLIDYRYGYIEYLSAWNLTTFLVLRLLGSVVIAGLFAYALARAVERTGVTHLLRPASKQDYDALG</sequence>
<dbReference type="Proteomes" id="UP001589747">
    <property type="component" value="Unassembled WGS sequence"/>
</dbReference>
<dbReference type="EMBL" id="JBHMDO010000008">
    <property type="protein sequence ID" value="MFB9325075.1"/>
    <property type="molecule type" value="Genomic_DNA"/>
</dbReference>
<dbReference type="Pfam" id="PF09819">
    <property type="entry name" value="ABC_cobalt"/>
    <property type="match status" value="1"/>
</dbReference>
<feature type="transmembrane region" description="Helical" evidence="1">
    <location>
        <begin position="12"/>
        <end position="30"/>
    </location>
</feature>
<proteinExistence type="predicted"/>
<keyword evidence="3" id="KW-1185">Reference proteome</keyword>
<organism evidence="2 3">
    <name type="scientific">Paenibacillus aurantiacus</name>
    <dbReference type="NCBI Taxonomy" id="1936118"/>
    <lineage>
        <taxon>Bacteria</taxon>
        <taxon>Bacillati</taxon>
        <taxon>Bacillota</taxon>
        <taxon>Bacilli</taxon>
        <taxon>Bacillales</taxon>
        <taxon>Paenibacillaceae</taxon>
        <taxon>Paenibacillus</taxon>
    </lineage>
</organism>
<reference evidence="2 3" key="1">
    <citation type="submission" date="2024-09" db="EMBL/GenBank/DDBJ databases">
        <authorList>
            <person name="Sun Q."/>
            <person name="Mori K."/>
        </authorList>
    </citation>
    <scope>NUCLEOTIDE SEQUENCE [LARGE SCALE GENOMIC DNA]</scope>
    <source>
        <strain evidence="2 3">TISTR 2452</strain>
    </source>
</reference>
<name>A0ABV5KIP1_9BACL</name>
<feature type="transmembrane region" description="Helical" evidence="1">
    <location>
        <begin position="50"/>
        <end position="66"/>
    </location>
</feature>
<protein>
    <submittedName>
        <fullName evidence="2">ECF transporter S component</fullName>
    </submittedName>
</protein>
<keyword evidence="1" id="KW-0472">Membrane</keyword>
<keyword evidence="1" id="KW-0812">Transmembrane</keyword>
<keyword evidence="1" id="KW-1133">Transmembrane helix</keyword>
<dbReference type="InterPro" id="IPR017195">
    <property type="entry name" value="ABC_thiamin-permease_prd"/>
</dbReference>
<evidence type="ECO:0000313" key="2">
    <source>
        <dbReference type="EMBL" id="MFB9325075.1"/>
    </source>
</evidence>